<dbReference type="RefSeq" id="WP_083192805.1">
    <property type="nucleotide sequence ID" value="NZ_CP020570.1"/>
</dbReference>
<dbReference type="STRING" id="1935.B1H20_16825"/>
<dbReference type="Proteomes" id="UP000192445">
    <property type="component" value="Chromosome"/>
</dbReference>
<accession>A0A1V0UCM3</accession>
<evidence type="ECO:0000313" key="1">
    <source>
        <dbReference type="EMBL" id="ARF62866.1"/>
    </source>
</evidence>
<sequence>MAAVLRLPGGAGEASEIVEALLVAAGARDTSAPKLAARWRQIADDIGDALDQLPVPKTPQEQN</sequence>
<evidence type="ECO:0000313" key="2">
    <source>
        <dbReference type="Proteomes" id="UP000192445"/>
    </source>
</evidence>
<dbReference type="EMBL" id="CP020570">
    <property type="protein sequence ID" value="ARF62866.1"/>
    <property type="molecule type" value="Genomic_DNA"/>
</dbReference>
<dbReference type="AlphaFoldDB" id="A0A1V0UCM3"/>
<name>A0A1V0UCM3_STRVN</name>
<reference evidence="1 2" key="1">
    <citation type="submission" date="2017-03" db="EMBL/GenBank/DDBJ databases">
        <title>Complete Genome Sequence of a natural compounds producer, Streptomyces violaceus S21.</title>
        <authorList>
            <person name="Zhong C."/>
            <person name="Zhao Z."/>
            <person name="Fu J."/>
            <person name="Zong G."/>
            <person name="Qin R."/>
            <person name="Cao G."/>
        </authorList>
    </citation>
    <scope>NUCLEOTIDE SEQUENCE [LARGE SCALE GENOMIC DNA]</scope>
    <source>
        <strain evidence="1 2">S21</strain>
    </source>
</reference>
<protein>
    <submittedName>
        <fullName evidence="1">Uncharacterized protein</fullName>
    </submittedName>
</protein>
<proteinExistence type="predicted"/>
<organism evidence="1 2">
    <name type="scientific">Streptomyces violaceoruber</name>
    <dbReference type="NCBI Taxonomy" id="1935"/>
    <lineage>
        <taxon>Bacteria</taxon>
        <taxon>Bacillati</taxon>
        <taxon>Actinomycetota</taxon>
        <taxon>Actinomycetes</taxon>
        <taxon>Kitasatosporales</taxon>
        <taxon>Streptomycetaceae</taxon>
        <taxon>Streptomyces</taxon>
        <taxon>Streptomyces violaceoruber group</taxon>
    </lineage>
</organism>
<dbReference type="KEGG" id="svu:B1H20_16825"/>
<dbReference type="OrthoDB" id="4276701at2"/>
<gene>
    <name evidence="1" type="ORF">B1H20_16825</name>
</gene>